<dbReference type="PROSITE" id="PS50290">
    <property type="entry name" value="PI3_4_KINASE_3"/>
    <property type="match status" value="1"/>
</dbReference>
<dbReference type="PANTHER" id="PTHR45800:SF11">
    <property type="entry name" value="PHOSPHATIDYLINOSITOL 3-KINASE-RELATED PROTEIN KINASE"/>
    <property type="match status" value="1"/>
</dbReference>
<keyword evidence="2" id="KW-0808">Transferase</keyword>
<evidence type="ECO:0000256" key="6">
    <source>
        <dbReference type="SAM" id="MobiDB-lite"/>
    </source>
</evidence>
<dbReference type="OrthoDB" id="5839at2759"/>
<dbReference type="GO" id="GO:0005524">
    <property type="term" value="F:ATP binding"/>
    <property type="evidence" value="ECO:0007669"/>
    <property type="project" value="UniProtKB-KW"/>
</dbReference>
<feature type="region of interest" description="Disordered" evidence="6">
    <location>
        <begin position="673"/>
        <end position="706"/>
    </location>
</feature>
<proteinExistence type="inferred from homology"/>
<dbReference type="PROSITE" id="PS50053">
    <property type="entry name" value="UBIQUITIN_2"/>
    <property type="match status" value="1"/>
</dbReference>
<feature type="domain" description="PI3K/PI4K catalytic" evidence="8">
    <location>
        <begin position="151"/>
        <end position="480"/>
    </location>
</feature>
<dbReference type="AlphaFoldDB" id="A0A9K3KN85"/>
<keyword evidence="3" id="KW-0547">Nucleotide-binding</keyword>
<dbReference type="CDD" id="cd17039">
    <property type="entry name" value="Ubl_ubiquitin_like"/>
    <property type="match status" value="1"/>
</dbReference>
<comment type="similarity">
    <text evidence="1">Belongs to the PI3/PI4-kinase family. Type II PI4K subfamily.</text>
</comment>
<evidence type="ECO:0000313" key="10">
    <source>
        <dbReference type="Proteomes" id="UP000693970"/>
    </source>
</evidence>
<dbReference type="InterPro" id="IPR000626">
    <property type="entry name" value="Ubiquitin-like_dom"/>
</dbReference>
<evidence type="ECO:0000256" key="5">
    <source>
        <dbReference type="ARBA" id="ARBA00022840"/>
    </source>
</evidence>
<sequence length="765" mass="83903">MNSNLIKSDNPQLKPAYSPDLKIFFRDVRQGKKKQITVRSWSTIKDVKEVIQQKIHVPPSAQRLYFGPLLTSGKELPNHRSLHDVGIYRSGETLLLEINSRSSSLSASFSAFSSRSGATSNDISISSSVVDAAPRPLRSLIQEARRALALNLKPEFVLDGSGGTYFLKSSRGATIGVYKASDEEPYAVNNARGYLPQPGQDMFLRKGIVPGEGCIREVAAFMLDHGGFSGVPMTTLVECRHPTFNINGSRLTVAAGGASVGAHSLGQGSPGSTAIPKKVGSFQEFVRCECSMDDLSPSKVSVDEVHKIAILDIRLMNADRNSANLLCRRRRDNSIELVPIDHGFCLRSVADVSWMDWCWLDWPQLKEPMSKKTKQYIQNLDINKDVQILRERLNICDEALDYFYASSSILKAGAQAGLSLYDIAVMCCRNDNEGAIPSKLEVLFGMAGELAQSAIRNDRWGHAAASRALVEQLSPHGGSLLTPYAKKSSFSRRAASAFDLNQVALLSGIEKPSSADSNIPSMIQSAGSDSSSENGEAEIEECEEWAAQLIQDVSLETNQKLINSKPRSHSVGSDSSSDSSTDGFWQKNPGSVSESDDESSINWSLSSSPPNNGFDGSFLHDSRMSYNPFESARRSSFVVKDVCDSAEMLFTLPDRPPSKVTFAGISPFDDDDKEADARFKHSNSDVGNKPAGIPSVPQKAGMRRSQSYSALTSTIQDTVRAEEERKNFKKSPSFTDEEYKSYYQKFVNLVIVREVTSAVLQKQEE</sequence>
<evidence type="ECO:0000259" key="8">
    <source>
        <dbReference type="PROSITE" id="PS50290"/>
    </source>
</evidence>
<reference evidence="9" key="2">
    <citation type="submission" date="2021-04" db="EMBL/GenBank/DDBJ databases">
        <authorList>
            <person name="Podell S."/>
        </authorList>
    </citation>
    <scope>NUCLEOTIDE SEQUENCE</scope>
    <source>
        <strain evidence="9">Hildebrandi</strain>
    </source>
</reference>
<feature type="compositionally biased region" description="Low complexity" evidence="6">
    <location>
        <begin position="569"/>
        <end position="582"/>
    </location>
</feature>
<evidence type="ECO:0000256" key="4">
    <source>
        <dbReference type="ARBA" id="ARBA00022777"/>
    </source>
</evidence>
<dbReference type="Pfam" id="PF00454">
    <property type="entry name" value="PI3_PI4_kinase"/>
    <property type="match status" value="1"/>
</dbReference>
<accession>A0A9K3KN85</accession>
<dbReference type="SMART" id="SM00213">
    <property type="entry name" value="UBQ"/>
    <property type="match status" value="1"/>
</dbReference>
<gene>
    <name evidence="9" type="ORF">IV203_005907</name>
</gene>
<name>A0A9K3KN85_9STRA</name>
<keyword evidence="10" id="KW-1185">Reference proteome</keyword>
<feature type="compositionally biased region" description="Polar residues" evidence="6">
    <location>
        <begin position="514"/>
        <end position="529"/>
    </location>
</feature>
<dbReference type="Proteomes" id="UP000693970">
    <property type="component" value="Unassembled WGS sequence"/>
</dbReference>
<dbReference type="EMBL" id="JAGRRH010000021">
    <property type="protein sequence ID" value="KAG7346838.1"/>
    <property type="molecule type" value="Genomic_DNA"/>
</dbReference>
<evidence type="ECO:0000256" key="1">
    <source>
        <dbReference type="ARBA" id="ARBA00008941"/>
    </source>
</evidence>
<evidence type="ECO:0000313" key="9">
    <source>
        <dbReference type="EMBL" id="KAG7346838.1"/>
    </source>
</evidence>
<dbReference type="InterPro" id="IPR044571">
    <property type="entry name" value="P4KG1-8"/>
</dbReference>
<reference evidence="9" key="1">
    <citation type="journal article" date="2021" name="Sci. Rep.">
        <title>Diploid genomic architecture of Nitzschia inconspicua, an elite biomass production diatom.</title>
        <authorList>
            <person name="Oliver A."/>
            <person name="Podell S."/>
            <person name="Pinowska A."/>
            <person name="Traller J.C."/>
            <person name="Smith S.R."/>
            <person name="McClure R."/>
            <person name="Beliaev A."/>
            <person name="Bohutskyi P."/>
            <person name="Hill E.A."/>
            <person name="Rabines A."/>
            <person name="Zheng H."/>
            <person name="Allen L.Z."/>
            <person name="Kuo A."/>
            <person name="Grigoriev I.V."/>
            <person name="Allen A.E."/>
            <person name="Hazlebeck D."/>
            <person name="Allen E.E."/>
        </authorList>
    </citation>
    <scope>NUCLEOTIDE SEQUENCE</scope>
    <source>
        <strain evidence="9">Hildebrandi</strain>
    </source>
</reference>
<keyword evidence="4" id="KW-0418">Kinase</keyword>
<comment type="caution">
    <text evidence="9">The sequence shown here is derived from an EMBL/GenBank/DDBJ whole genome shotgun (WGS) entry which is preliminary data.</text>
</comment>
<dbReference type="PANTHER" id="PTHR45800">
    <property type="entry name" value="PHOSPHATIDYLINOSITOL 4-KINASE GAMMA"/>
    <property type="match status" value="1"/>
</dbReference>
<feature type="domain" description="Ubiquitin-like" evidence="7">
    <location>
        <begin position="21"/>
        <end position="87"/>
    </location>
</feature>
<evidence type="ECO:0000256" key="3">
    <source>
        <dbReference type="ARBA" id="ARBA00022741"/>
    </source>
</evidence>
<dbReference type="GO" id="GO:0016301">
    <property type="term" value="F:kinase activity"/>
    <property type="evidence" value="ECO:0007669"/>
    <property type="project" value="UniProtKB-KW"/>
</dbReference>
<keyword evidence="5" id="KW-0067">ATP-binding</keyword>
<evidence type="ECO:0000256" key="2">
    <source>
        <dbReference type="ARBA" id="ARBA00022679"/>
    </source>
</evidence>
<evidence type="ECO:0000259" key="7">
    <source>
        <dbReference type="PROSITE" id="PS50053"/>
    </source>
</evidence>
<dbReference type="Pfam" id="PF00240">
    <property type="entry name" value="ubiquitin"/>
    <property type="match status" value="1"/>
</dbReference>
<protein>
    <submittedName>
        <fullName evidence="9">Phosphatidylinositol 3- and 4-kinase</fullName>
    </submittedName>
</protein>
<feature type="region of interest" description="Disordered" evidence="6">
    <location>
        <begin position="562"/>
        <end position="608"/>
    </location>
</feature>
<feature type="region of interest" description="Disordered" evidence="6">
    <location>
        <begin position="511"/>
        <end position="541"/>
    </location>
</feature>
<dbReference type="InterPro" id="IPR000403">
    <property type="entry name" value="PI3/4_kinase_cat_dom"/>
</dbReference>
<organism evidence="9 10">
    <name type="scientific">Nitzschia inconspicua</name>
    <dbReference type="NCBI Taxonomy" id="303405"/>
    <lineage>
        <taxon>Eukaryota</taxon>
        <taxon>Sar</taxon>
        <taxon>Stramenopiles</taxon>
        <taxon>Ochrophyta</taxon>
        <taxon>Bacillariophyta</taxon>
        <taxon>Bacillariophyceae</taxon>
        <taxon>Bacillariophycidae</taxon>
        <taxon>Bacillariales</taxon>
        <taxon>Bacillariaceae</taxon>
        <taxon>Nitzschia</taxon>
    </lineage>
</organism>